<comment type="caution">
    <text evidence="2">The sequence shown here is derived from an EMBL/GenBank/DDBJ whole genome shotgun (WGS) entry which is preliminary data.</text>
</comment>
<dbReference type="Proteomes" id="UP001337305">
    <property type="component" value="Unassembled WGS sequence"/>
</dbReference>
<organism evidence="2 3">
    <name type="scientific">Flavivirga spongiicola</name>
    <dbReference type="NCBI Taxonomy" id="421621"/>
    <lineage>
        <taxon>Bacteria</taxon>
        <taxon>Pseudomonadati</taxon>
        <taxon>Bacteroidota</taxon>
        <taxon>Flavobacteriia</taxon>
        <taxon>Flavobacteriales</taxon>
        <taxon>Flavobacteriaceae</taxon>
        <taxon>Flavivirga</taxon>
    </lineage>
</organism>
<sequence>MKNILLLLTFILIVFSSCTNVSEDDLIIKTPQPVLTTYNDGVKTIIDNNCIACHANPPINGAPISLTTFSDVKNAVMNSNLIDRISRQAGESGAMPFGGPRLPQNLIDLIKKWEDDGLLEE</sequence>
<dbReference type="EMBL" id="JAODOP010000004">
    <property type="protein sequence ID" value="MEF3832641.1"/>
    <property type="molecule type" value="Genomic_DNA"/>
</dbReference>
<evidence type="ECO:0000256" key="1">
    <source>
        <dbReference type="SAM" id="SignalP"/>
    </source>
</evidence>
<evidence type="ECO:0000313" key="3">
    <source>
        <dbReference type="Proteomes" id="UP001337305"/>
    </source>
</evidence>
<accession>A0ABU7XPK5</accession>
<feature type="chain" id="PRO_5046355518" evidence="1">
    <location>
        <begin position="22"/>
        <end position="121"/>
    </location>
</feature>
<dbReference type="PROSITE" id="PS51257">
    <property type="entry name" value="PROKAR_LIPOPROTEIN"/>
    <property type="match status" value="1"/>
</dbReference>
<evidence type="ECO:0000313" key="2">
    <source>
        <dbReference type="EMBL" id="MEF3832641.1"/>
    </source>
</evidence>
<keyword evidence="3" id="KW-1185">Reference proteome</keyword>
<proteinExistence type="predicted"/>
<gene>
    <name evidence="2" type="ORF">N1F79_05840</name>
</gene>
<name>A0ABU7XPK5_9FLAO</name>
<feature type="signal peptide" evidence="1">
    <location>
        <begin position="1"/>
        <end position="21"/>
    </location>
</feature>
<keyword evidence="1" id="KW-0732">Signal</keyword>
<dbReference type="RefSeq" id="WP_303305016.1">
    <property type="nucleotide sequence ID" value="NZ_JAODOP010000004.1"/>
</dbReference>
<protein>
    <submittedName>
        <fullName evidence="2">Cytochrome c</fullName>
    </submittedName>
</protein>
<reference evidence="2 3" key="1">
    <citation type="submission" date="2022-09" db="EMBL/GenBank/DDBJ databases">
        <title>Genome sequencing of Flavivirga sp. MEBiC05379.</title>
        <authorList>
            <person name="Oh H.-M."/>
            <person name="Kwon K.K."/>
            <person name="Park M.J."/>
            <person name="Yang S.-H."/>
        </authorList>
    </citation>
    <scope>NUCLEOTIDE SEQUENCE [LARGE SCALE GENOMIC DNA]</scope>
    <source>
        <strain evidence="2 3">MEBiC05379</strain>
    </source>
</reference>